<feature type="domain" description="Ketoreductase" evidence="3">
    <location>
        <begin position="6"/>
        <end position="185"/>
    </location>
</feature>
<dbReference type="AlphaFoldDB" id="A0AAN2BKS8"/>
<reference evidence="4 5" key="1">
    <citation type="journal article" date="2022" name="IScience">
        <title>An ultrasensitive nanofiber-based assay for enzymatic hydrolysis and deep-sea microbial degradation of cellulose.</title>
        <authorList>
            <person name="Tsudome M."/>
            <person name="Tachioka M."/>
            <person name="Miyazaki M."/>
            <person name="Uchimura K."/>
            <person name="Tsuda M."/>
            <person name="Takaki Y."/>
            <person name="Deguchi S."/>
        </authorList>
    </citation>
    <scope>NUCLEOTIDE SEQUENCE [LARGE SCALE GENOMIC DNA]</scope>
    <source>
        <strain evidence="4 5">GE09</strain>
    </source>
</reference>
<keyword evidence="5" id="KW-1185">Reference proteome</keyword>
<dbReference type="PANTHER" id="PTHR43976">
    <property type="entry name" value="SHORT CHAIN DEHYDROGENASE"/>
    <property type="match status" value="1"/>
</dbReference>
<dbReference type="Gene3D" id="3.40.50.720">
    <property type="entry name" value="NAD(P)-binding Rossmann-like Domain"/>
    <property type="match status" value="1"/>
</dbReference>
<accession>A0AAN2BKS8</accession>
<dbReference type="EMBL" id="AP023086">
    <property type="protein sequence ID" value="BCD98280.1"/>
    <property type="molecule type" value="Genomic_DNA"/>
</dbReference>
<keyword evidence="2" id="KW-0560">Oxidoreductase</keyword>
<comment type="similarity">
    <text evidence="1">Belongs to the short-chain dehydrogenases/reductases (SDR) family.</text>
</comment>
<evidence type="ECO:0000259" key="3">
    <source>
        <dbReference type="SMART" id="SM00822"/>
    </source>
</evidence>
<evidence type="ECO:0000313" key="4">
    <source>
        <dbReference type="EMBL" id="BCD98280.1"/>
    </source>
</evidence>
<dbReference type="GO" id="GO:0016491">
    <property type="term" value="F:oxidoreductase activity"/>
    <property type="evidence" value="ECO:0007669"/>
    <property type="project" value="UniProtKB-KW"/>
</dbReference>
<gene>
    <name evidence="4" type="ORF">MARGE09_P2481</name>
</gene>
<dbReference type="InterPro" id="IPR020904">
    <property type="entry name" value="Sc_DH/Rdtase_CS"/>
</dbReference>
<dbReference type="InterPro" id="IPR036291">
    <property type="entry name" value="NAD(P)-bd_dom_sf"/>
</dbReference>
<protein>
    <recommendedName>
        <fullName evidence="3">Ketoreductase domain-containing protein</fullName>
    </recommendedName>
</protein>
<evidence type="ECO:0000256" key="2">
    <source>
        <dbReference type="ARBA" id="ARBA00023002"/>
    </source>
</evidence>
<dbReference type="PROSITE" id="PS00061">
    <property type="entry name" value="ADH_SHORT"/>
    <property type="match status" value="1"/>
</dbReference>
<dbReference type="SMART" id="SM00822">
    <property type="entry name" value="PKS_KR"/>
    <property type="match status" value="1"/>
</dbReference>
<dbReference type="RefSeq" id="WP_236982519.1">
    <property type="nucleotide sequence ID" value="NZ_AP023086.1"/>
</dbReference>
<dbReference type="KEGG" id="marq:MARGE09_P2481"/>
<dbReference type="Proteomes" id="UP001320119">
    <property type="component" value="Chromosome"/>
</dbReference>
<organism evidence="4 5">
    <name type="scientific">Marinagarivorans cellulosilyticus</name>
    <dbReference type="NCBI Taxonomy" id="2721545"/>
    <lineage>
        <taxon>Bacteria</taxon>
        <taxon>Pseudomonadati</taxon>
        <taxon>Pseudomonadota</taxon>
        <taxon>Gammaproteobacteria</taxon>
        <taxon>Cellvibrionales</taxon>
        <taxon>Cellvibrionaceae</taxon>
        <taxon>Marinagarivorans</taxon>
    </lineage>
</organism>
<proteinExistence type="inferred from homology"/>
<dbReference type="Pfam" id="PF00106">
    <property type="entry name" value="adh_short"/>
    <property type="match status" value="1"/>
</dbReference>
<evidence type="ECO:0000313" key="5">
    <source>
        <dbReference type="Proteomes" id="UP001320119"/>
    </source>
</evidence>
<dbReference type="PRINTS" id="PR00081">
    <property type="entry name" value="GDHRDH"/>
</dbReference>
<name>A0AAN2BKS8_9GAMM</name>
<sequence length="280" mass="30625">MSDKSSWVVITGCSSGIGLHVAEGLRAQGYRVLPCCRTEQQRERLLQSFERAVAFDLADSEQVAQGAQAILDITEGKLYALFNNAAYGQPGAVEDLTRETLEKQFASNFFGTHQLTQALLPALMAQPRARLIQHSSVLGFVGMGYRGAYNASKYALEGLTDTLRQELAGTSVKVSLIQPGPVLSEFRANALKALKANVDYSHSRHAKSYQQSLDRLQAQGAAVPFTVGPEAVLKRVLHALESRRPKVRYPVTTPTYVLGGLKRLLPHRWFDAVVKAASKA</sequence>
<dbReference type="CDD" id="cd05374">
    <property type="entry name" value="17beta-HSD-like_SDR_c"/>
    <property type="match status" value="1"/>
</dbReference>
<dbReference type="SUPFAM" id="SSF51735">
    <property type="entry name" value="NAD(P)-binding Rossmann-fold domains"/>
    <property type="match status" value="1"/>
</dbReference>
<dbReference type="InterPro" id="IPR051911">
    <property type="entry name" value="SDR_oxidoreductase"/>
</dbReference>
<evidence type="ECO:0000256" key="1">
    <source>
        <dbReference type="ARBA" id="ARBA00006484"/>
    </source>
</evidence>
<dbReference type="InterPro" id="IPR002347">
    <property type="entry name" value="SDR_fam"/>
</dbReference>
<dbReference type="InterPro" id="IPR057326">
    <property type="entry name" value="KR_dom"/>
</dbReference>
<dbReference type="PANTHER" id="PTHR43976:SF16">
    <property type="entry name" value="SHORT-CHAIN DEHYDROGENASE_REDUCTASE FAMILY PROTEIN"/>
    <property type="match status" value="1"/>
</dbReference>